<dbReference type="Proteomes" id="UP001232750">
    <property type="component" value="Unassembled WGS sequence"/>
</dbReference>
<reference evidence="2 3" key="1">
    <citation type="submission" date="2023-05" db="EMBL/GenBank/DDBJ databases">
        <title>Gordonibacter KGMB12511T sp. nov., isolated from faeces of healthy Korean.</title>
        <authorList>
            <person name="Kim H.S."/>
            <person name="Kim J.-S."/>
            <person name="Suh M.K."/>
            <person name="Eom M.K."/>
            <person name="Do H.E."/>
            <person name="Lee J.-S."/>
        </authorList>
    </citation>
    <scope>NUCLEOTIDE SEQUENCE [LARGE SCALE GENOMIC DNA]</scope>
    <source>
        <strain evidence="2 3">KGMB12511</strain>
    </source>
</reference>
<evidence type="ECO:0000256" key="1">
    <source>
        <dbReference type="SAM" id="Phobius"/>
    </source>
</evidence>
<gene>
    <name evidence="2" type="ORF">QNJ86_12755</name>
</gene>
<keyword evidence="1" id="KW-0472">Membrane</keyword>
<proteinExistence type="predicted"/>
<sequence length="176" mass="19686">MAKYRLCGGLSMMPAHDTALLKRMSAQGWHVVDLNSALLYRFEQGEPHAYDYEIDYEHDFSAEAQEIFRAGGWEPVVTGPSWQILRAEAGTTPLYTDDESRVDTLSSSRARMGWMAFICGPMAIMLLVLEECLSSQGHEVWSWVILIVAFVALAGFVCSFLPFVASTISLRKVRGE</sequence>
<comment type="caution">
    <text evidence="2">The sequence shown here is derived from an EMBL/GenBank/DDBJ whole genome shotgun (WGS) entry which is preliminary data.</text>
</comment>
<feature type="transmembrane region" description="Helical" evidence="1">
    <location>
        <begin position="141"/>
        <end position="164"/>
    </location>
</feature>
<dbReference type="Pfam" id="PF11193">
    <property type="entry name" value="DUF2812"/>
    <property type="match status" value="1"/>
</dbReference>
<keyword evidence="1" id="KW-1133">Transmembrane helix</keyword>
<keyword evidence="3" id="KW-1185">Reference proteome</keyword>
<dbReference type="EMBL" id="JASJEU010000024">
    <property type="protein sequence ID" value="MDJ1651675.1"/>
    <property type="molecule type" value="Genomic_DNA"/>
</dbReference>
<accession>A0ABT7DQ38</accession>
<feature type="transmembrane region" description="Helical" evidence="1">
    <location>
        <begin position="112"/>
        <end position="129"/>
    </location>
</feature>
<name>A0ABT7DQ38_9ACTN</name>
<dbReference type="RefSeq" id="WP_283833026.1">
    <property type="nucleotide sequence ID" value="NZ_JASJEU010000024.1"/>
</dbReference>
<organism evidence="2 3">
    <name type="scientific">Gordonibacter faecis</name>
    <dbReference type="NCBI Taxonomy" id="3047475"/>
    <lineage>
        <taxon>Bacteria</taxon>
        <taxon>Bacillati</taxon>
        <taxon>Actinomycetota</taxon>
        <taxon>Coriobacteriia</taxon>
        <taxon>Eggerthellales</taxon>
        <taxon>Eggerthellaceae</taxon>
        <taxon>Gordonibacter</taxon>
    </lineage>
</organism>
<dbReference type="InterPro" id="IPR021359">
    <property type="entry name" value="DUF2812"/>
</dbReference>
<evidence type="ECO:0000313" key="2">
    <source>
        <dbReference type="EMBL" id="MDJ1651675.1"/>
    </source>
</evidence>
<keyword evidence="1" id="KW-0812">Transmembrane</keyword>
<protein>
    <submittedName>
        <fullName evidence="2">DUF2812 domain-containing protein</fullName>
    </submittedName>
</protein>
<evidence type="ECO:0000313" key="3">
    <source>
        <dbReference type="Proteomes" id="UP001232750"/>
    </source>
</evidence>